<evidence type="ECO:0000256" key="2">
    <source>
        <dbReference type="SAM" id="Phobius"/>
    </source>
</evidence>
<keyword evidence="2" id="KW-0472">Membrane</keyword>
<accession>A0A2S0WEB9</accession>
<dbReference type="EMBL" id="CP026948">
    <property type="protein sequence ID" value="AWB84116.1"/>
    <property type="molecule type" value="Genomic_DNA"/>
</dbReference>
<dbReference type="AlphaFoldDB" id="A0A2S0WEB9"/>
<feature type="transmembrane region" description="Helical" evidence="2">
    <location>
        <begin position="85"/>
        <end position="104"/>
    </location>
</feature>
<name>A0A2S0WEB9_9CORY</name>
<proteinExistence type="predicted"/>
<dbReference type="OrthoDB" id="4428120at2"/>
<organism evidence="4 5">
    <name type="scientific">Corynebacterium liangguodongii</name>
    <dbReference type="NCBI Taxonomy" id="2079535"/>
    <lineage>
        <taxon>Bacteria</taxon>
        <taxon>Bacillati</taxon>
        <taxon>Actinomycetota</taxon>
        <taxon>Actinomycetes</taxon>
        <taxon>Mycobacteriales</taxon>
        <taxon>Corynebacteriaceae</taxon>
        <taxon>Corynebacterium</taxon>
    </lineage>
</organism>
<keyword evidence="5" id="KW-1185">Reference proteome</keyword>
<feature type="compositionally biased region" description="Low complexity" evidence="1">
    <location>
        <begin position="29"/>
        <end position="55"/>
    </location>
</feature>
<evidence type="ECO:0000256" key="3">
    <source>
        <dbReference type="SAM" id="SignalP"/>
    </source>
</evidence>
<dbReference type="KEGG" id="clia:C3E79_06170"/>
<reference evidence="5" key="1">
    <citation type="submission" date="2018-01" db="EMBL/GenBank/DDBJ databases">
        <authorList>
            <person name="Li J."/>
        </authorList>
    </citation>
    <scope>NUCLEOTIDE SEQUENCE [LARGE SCALE GENOMIC DNA]</scope>
    <source>
        <strain evidence="5">2184</strain>
    </source>
</reference>
<keyword evidence="3" id="KW-0732">Signal</keyword>
<evidence type="ECO:0000313" key="4">
    <source>
        <dbReference type="EMBL" id="AWB84116.1"/>
    </source>
</evidence>
<evidence type="ECO:0000313" key="5">
    <source>
        <dbReference type="Proteomes" id="UP000244754"/>
    </source>
</evidence>
<feature type="chain" id="PRO_5043893196" evidence="3">
    <location>
        <begin position="19"/>
        <end position="116"/>
    </location>
</feature>
<keyword evidence="2" id="KW-1133">Transmembrane helix</keyword>
<feature type="signal peptide" evidence="3">
    <location>
        <begin position="1"/>
        <end position="18"/>
    </location>
</feature>
<sequence>MKLRTGLLALATTTALVAGGVSVQTAHGEPSSPAPTAETSTSATATSSPSPSTSAPKDDSPETETTTVTVKPEGSSDADPDEIKAWIGVATAVISVLSTLFAFVNKNFGPLLPKIG</sequence>
<dbReference type="Proteomes" id="UP000244754">
    <property type="component" value="Chromosome"/>
</dbReference>
<dbReference type="RefSeq" id="WP_108404125.1">
    <property type="nucleotide sequence ID" value="NZ_CP026948.1"/>
</dbReference>
<evidence type="ECO:0000256" key="1">
    <source>
        <dbReference type="SAM" id="MobiDB-lite"/>
    </source>
</evidence>
<feature type="region of interest" description="Disordered" evidence="1">
    <location>
        <begin position="24"/>
        <end position="80"/>
    </location>
</feature>
<keyword evidence="2" id="KW-0812">Transmembrane</keyword>
<protein>
    <submittedName>
        <fullName evidence="4">Uncharacterized protein</fullName>
    </submittedName>
</protein>
<gene>
    <name evidence="4" type="ORF">C3E79_06170</name>
</gene>